<accession>A0ABN3NHX6</accession>
<evidence type="ECO:0000313" key="2">
    <source>
        <dbReference type="Proteomes" id="UP001499978"/>
    </source>
</evidence>
<evidence type="ECO:0000313" key="1">
    <source>
        <dbReference type="EMBL" id="GAA2522788.1"/>
    </source>
</evidence>
<keyword evidence="2" id="KW-1185">Reference proteome</keyword>
<proteinExistence type="predicted"/>
<reference evidence="1 2" key="1">
    <citation type="journal article" date="2019" name="Int. J. Syst. Evol. Microbiol.">
        <title>The Global Catalogue of Microorganisms (GCM) 10K type strain sequencing project: providing services to taxonomists for standard genome sequencing and annotation.</title>
        <authorList>
            <consortium name="The Broad Institute Genomics Platform"/>
            <consortium name="The Broad Institute Genome Sequencing Center for Infectious Disease"/>
            <person name="Wu L."/>
            <person name="Ma J."/>
        </authorList>
    </citation>
    <scope>NUCLEOTIDE SEQUENCE [LARGE SCALE GENOMIC DNA]</scope>
    <source>
        <strain evidence="1 2">JCM 3367</strain>
    </source>
</reference>
<gene>
    <name evidence="1" type="ORF">GCM10010201_21180</name>
</gene>
<name>A0ABN3NHX6_9ACTN</name>
<sequence length="87" mass="9868">MDGVAAGGPQRDLAAGSGLDPVRRRYRDLTVTAPGCPVYRVRYHRDVPMFEGDPTPFVELEDFEFGVFLRNLLGDPERMERIFRAEP</sequence>
<dbReference type="EMBL" id="BAAARY010000008">
    <property type="protein sequence ID" value="GAA2522788.1"/>
    <property type="molecule type" value="Genomic_DNA"/>
</dbReference>
<dbReference type="Proteomes" id="UP001499978">
    <property type="component" value="Unassembled WGS sequence"/>
</dbReference>
<comment type="caution">
    <text evidence="1">The sequence shown here is derived from an EMBL/GenBank/DDBJ whole genome shotgun (WGS) entry which is preliminary data.</text>
</comment>
<protein>
    <submittedName>
        <fullName evidence="1">Uncharacterized protein</fullName>
    </submittedName>
</protein>
<organism evidence="1 2">
    <name type="scientific">Pilimelia columellifera subsp. columellifera</name>
    <dbReference type="NCBI Taxonomy" id="706583"/>
    <lineage>
        <taxon>Bacteria</taxon>
        <taxon>Bacillati</taxon>
        <taxon>Actinomycetota</taxon>
        <taxon>Actinomycetes</taxon>
        <taxon>Micromonosporales</taxon>
        <taxon>Micromonosporaceae</taxon>
        <taxon>Pilimelia</taxon>
    </lineage>
</organism>